<evidence type="ECO:0000313" key="3">
    <source>
        <dbReference type="EMBL" id="CAB9504925.1"/>
    </source>
</evidence>
<protein>
    <submittedName>
        <fullName evidence="3">Helicase</fullName>
    </submittedName>
</protein>
<feature type="domain" description="Tudor" evidence="2">
    <location>
        <begin position="982"/>
        <end position="1038"/>
    </location>
</feature>
<accession>A0A9N8HA53</accession>
<feature type="compositionally biased region" description="Basic residues" evidence="1">
    <location>
        <begin position="691"/>
        <end position="700"/>
    </location>
</feature>
<dbReference type="Gene3D" id="6.10.140.530">
    <property type="match status" value="4"/>
</dbReference>
<proteinExistence type="predicted"/>
<dbReference type="InterPro" id="IPR005114">
    <property type="entry name" value="Helicase_assoc"/>
</dbReference>
<gene>
    <name evidence="3" type="ORF">SEMRO_213_G088540.1</name>
</gene>
<feature type="domain" description="Tudor" evidence="2">
    <location>
        <begin position="854"/>
        <end position="911"/>
    </location>
</feature>
<dbReference type="Pfam" id="PF21743">
    <property type="entry name" value="PTM_DIR17_Tudor"/>
    <property type="match status" value="1"/>
</dbReference>
<dbReference type="AlphaFoldDB" id="A0A9N8HA53"/>
<dbReference type="InterPro" id="IPR047365">
    <property type="entry name" value="Tudor_AtPTM-like"/>
</dbReference>
<feature type="compositionally biased region" description="Acidic residues" evidence="1">
    <location>
        <begin position="837"/>
        <end position="850"/>
    </location>
</feature>
<feature type="compositionally biased region" description="Basic residues" evidence="1">
    <location>
        <begin position="480"/>
        <end position="495"/>
    </location>
</feature>
<evidence type="ECO:0000259" key="2">
    <source>
        <dbReference type="SMART" id="SM00333"/>
    </source>
</evidence>
<feature type="compositionally biased region" description="Basic residues" evidence="1">
    <location>
        <begin position="522"/>
        <end position="541"/>
    </location>
</feature>
<feature type="compositionally biased region" description="Low complexity" evidence="1">
    <location>
        <begin position="463"/>
        <end position="479"/>
    </location>
</feature>
<dbReference type="PANTHER" id="PTHR33418:SF1">
    <property type="entry name" value="HELICASE-ASSOCIATED DOMAIN-CONTAINING PROTEIN"/>
    <property type="match status" value="1"/>
</dbReference>
<feature type="compositionally biased region" description="Polar residues" evidence="1">
    <location>
        <begin position="302"/>
        <end position="311"/>
    </location>
</feature>
<reference evidence="3" key="1">
    <citation type="submission" date="2020-06" db="EMBL/GenBank/DDBJ databases">
        <authorList>
            <consortium name="Plant Systems Biology data submission"/>
        </authorList>
    </citation>
    <scope>NUCLEOTIDE SEQUENCE</scope>
    <source>
        <strain evidence="3">D6</strain>
    </source>
</reference>
<dbReference type="Pfam" id="PF05641">
    <property type="entry name" value="Agenet"/>
    <property type="match status" value="1"/>
</dbReference>
<feature type="compositionally biased region" description="Basic residues" evidence="1">
    <location>
        <begin position="580"/>
        <end position="591"/>
    </location>
</feature>
<dbReference type="PANTHER" id="PTHR33418">
    <property type="entry name" value="HELICASE-ASSOCIATED"/>
    <property type="match status" value="1"/>
</dbReference>
<organism evidence="3 4">
    <name type="scientific">Seminavis robusta</name>
    <dbReference type="NCBI Taxonomy" id="568900"/>
    <lineage>
        <taxon>Eukaryota</taxon>
        <taxon>Sar</taxon>
        <taxon>Stramenopiles</taxon>
        <taxon>Ochrophyta</taxon>
        <taxon>Bacillariophyta</taxon>
        <taxon>Bacillariophyceae</taxon>
        <taxon>Bacillariophycidae</taxon>
        <taxon>Naviculales</taxon>
        <taxon>Naviculaceae</taxon>
        <taxon>Seminavis</taxon>
    </lineage>
</organism>
<feature type="compositionally biased region" description="Basic residues" evidence="1">
    <location>
        <begin position="557"/>
        <end position="568"/>
    </location>
</feature>
<keyword evidence="4" id="KW-1185">Reference proteome</keyword>
<keyword evidence="3" id="KW-0347">Helicase</keyword>
<feature type="domain" description="Tudor" evidence="2">
    <location>
        <begin position="919"/>
        <end position="977"/>
    </location>
</feature>
<name>A0A9N8HA53_9STRA</name>
<sequence>MNQEIDRNNSSIRQERPTGGSTTIRKQLPMAPTTTATLPPSSSTATATMKTLQNHTVTDEWDLKYRELQAYHKRHGHASPLDRKKNGQHSKLFLWVDRQRRQAATLTPEQRAKLDQLQFDWTITNSNDNDNDNDNDNSEDWQTHYALLLDYRQEHDHARVSPHHPTLGDWCRRQHEQMCRQELSPSRHALLQEIGFELETRDQLLQKNWLDKWHQLVEFQQQHGHCFVSESKHSTAGSKALAKWAAAQRHRYKEGRLPQERMDKLNSIGFVWDTSSTTSTTAVHNKQKHKNKQQPSQDDDNNTQPQEVSSTSWDDMYQQLVDFYQDHGHFVVPHSQFSTLYTWMQQQRQRHHDGTLPKSQEDKLHDTDFIWCPTQAKQEQLEWDAKFQLLHTFRHAKGHTYVQREDNLQLWRWAEYNDWKQRRGKLPQQLNNRLDAIGFWDPPPREQNVEEAGGKRNNHNNKKTASNTNGKKTKNGSSKAAKKNSKSNGRAKKGKPYASLKPKAKTPNRELLNLADYLKASTSKKGKGGKSKSKRKRRRRSSLGNDDDDEEEPPKNAKAKTRKERKRPSPIDEEEEKQRTPKAKSKSKSKRPSVDDEEEEEEDDSKPPAKRQRTKDTTRTNKQTHKKKEQEEQSISSKAKRKKAHKVGEDSDDDEEDTKPAAKVPQKQKVGKRKKAPSVEDDEEETPSSKGPRRQVIKKRGKDDEDSKLPARARQQKKIAKSKKEEPEEEEEEESPARPQRRRVAKRNKEPVQEEEETPPPPAAAASARRRSATNGKKEATEDDKKPPAKGKRKKAPRQRVDKEEEREEEEEEGRKPPARLQSRKNQSTVLAASSMEDSDGKEEDQDEDSVFTTPYQVGTKVLKYFSRHGWYEGEIISIYQGNMFKIRYEDQDEETFELPKEQKALDQIIENARQTRAPRHAVGTVVKKYFEGHGWFEGKVAGYEAKDETYKVRYQDGDEETYEMPKEQKELDEVVSNAAKLHHKIGTAVKKFFEGNGWFEGHIVKMEIDRYKVRYDDGDEEEYLFDNDLKQLDSIVGCARSQ</sequence>
<feature type="region of interest" description="Disordered" evidence="1">
    <location>
        <begin position="1"/>
        <end position="44"/>
    </location>
</feature>
<feature type="compositionally biased region" description="Basic residues" evidence="1">
    <location>
        <begin position="788"/>
        <end position="798"/>
    </location>
</feature>
<feature type="region of interest" description="Disordered" evidence="1">
    <location>
        <begin position="435"/>
        <end position="852"/>
    </location>
</feature>
<dbReference type="Gene3D" id="2.30.30.140">
    <property type="match status" value="3"/>
</dbReference>
<dbReference type="GO" id="GO:0004386">
    <property type="term" value="F:helicase activity"/>
    <property type="evidence" value="ECO:0007669"/>
    <property type="project" value="UniProtKB-KW"/>
</dbReference>
<keyword evidence="3" id="KW-0378">Hydrolase</keyword>
<dbReference type="Proteomes" id="UP001153069">
    <property type="component" value="Unassembled WGS sequence"/>
</dbReference>
<feature type="compositionally biased region" description="Acidic residues" evidence="1">
    <location>
        <begin position="595"/>
        <end position="604"/>
    </location>
</feature>
<evidence type="ECO:0000313" key="4">
    <source>
        <dbReference type="Proteomes" id="UP001153069"/>
    </source>
</evidence>
<feature type="region of interest" description="Disordered" evidence="1">
    <location>
        <begin position="281"/>
        <end position="311"/>
    </location>
</feature>
<keyword evidence="3" id="KW-0547">Nucleotide-binding</keyword>
<dbReference type="SMART" id="SM00333">
    <property type="entry name" value="TUDOR"/>
    <property type="match status" value="3"/>
</dbReference>
<comment type="caution">
    <text evidence="3">The sequence shown here is derived from an EMBL/GenBank/DDBJ whole genome shotgun (WGS) entry which is preliminary data.</text>
</comment>
<dbReference type="Pfam" id="PF03457">
    <property type="entry name" value="HA"/>
    <property type="match status" value="4"/>
</dbReference>
<feature type="compositionally biased region" description="Basic and acidic residues" evidence="1">
    <location>
        <begin position="443"/>
        <end position="454"/>
    </location>
</feature>
<dbReference type="EMBL" id="CAICTM010000212">
    <property type="protein sequence ID" value="CAB9504925.1"/>
    <property type="molecule type" value="Genomic_DNA"/>
</dbReference>
<keyword evidence="3" id="KW-0067">ATP-binding</keyword>
<feature type="compositionally biased region" description="Low complexity" evidence="1">
    <location>
        <begin position="28"/>
        <end position="44"/>
    </location>
</feature>
<dbReference type="InterPro" id="IPR008395">
    <property type="entry name" value="Agenet-like_dom"/>
</dbReference>
<dbReference type="InterPro" id="IPR002999">
    <property type="entry name" value="Tudor"/>
</dbReference>
<evidence type="ECO:0000256" key="1">
    <source>
        <dbReference type="SAM" id="MobiDB-lite"/>
    </source>
</evidence>
<feature type="compositionally biased region" description="Basic and acidic residues" evidence="1">
    <location>
        <begin position="776"/>
        <end position="787"/>
    </location>
</feature>